<keyword evidence="7" id="KW-1185">Reference proteome</keyword>
<feature type="domain" description="HTH lysR-type" evidence="5">
    <location>
        <begin position="1"/>
        <end position="58"/>
    </location>
</feature>
<gene>
    <name evidence="6" type="ORF">bsdtb5_26430</name>
</gene>
<dbReference type="InterPro" id="IPR000847">
    <property type="entry name" value="LysR_HTH_N"/>
</dbReference>
<dbReference type="Gene3D" id="1.10.10.10">
    <property type="entry name" value="Winged helix-like DNA-binding domain superfamily/Winged helix DNA-binding domain"/>
    <property type="match status" value="1"/>
</dbReference>
<dbReference type="InterPro" id="IPR036388">
    <property type="entry name" value="WH-like_DNA-bd_sf"/>
</dbReference>
<comment type="similarity">
    <text evidence="1">Belongs to the LysR transcriptional regulatory family.</text>
</comment>
<dbReference type="GO" id="GO:0000976">
    <property type="term" value="F:transcription cis-regulatory region binding"/>
    <property type="evidence" value="ECO:0007669"/>
    <property type="project" value="TreeGrafter"/>
</dbReference>
<name>A0A7R7EM92_9FIRM</name>
<dbReference type="GO" id="GO:0003700">
    <property type="term" value="F:DNA-binding transcription factor activity"/>
    <property type="evidence" value="ECO:0007669"/>
    <property type="project" value="InterPro"/>
</dbReference>
<dbReference type="InterPro" id="IPR036390">
    <property type="entry name" value="WH_DNA-bd_sf"/>
</dbReference>
<dbReference type="PANTHER" id="PTHR30126:SF40">
    <property type="entry name" value="HTH-TYPE TRANSCRIPTIONAL REGULATOR GLTR"/>
    <property type="match status" value="1"/>
</dbReference>
<dbReference type="SUPFAM" id="SSF46785">
    <property type="entry name" value="Winged helix' DNA-binding domain"/>
    <property type="match status" value="1"/>
</dbReference>
<sequence>MLDYRINTFLDLCDTRSYTRTSKNLNITQPAVTQHIQYLERQYNVELVYYKNKSLSLTAEGEKLYQLALAMKANNKKIEEAMTGLHNHNIKIEFGSTLTIGEYVLPKKITEYLIQYPRTNISMLVDNTTSLLKKLEDGEIHFAIVEGYFDKEKYGHRLLQKSEFIGVCAKNHSFETRELTFEDIIKERLIIREQGSGTRDILETILHENNWEINSFTSYVELGNFNAIKELVKNHMGITFVYKEVVEKDLLDNTLSPLRIRDFDVVREFNIVYLKDDIFRIQYEEFWNFLSET</sequence>
<dbReference type="PROSITE" id="PS50931">
    <property type="entry name" value="HTH_LYSR"/>
    <property type="match status" value="1"/>
</dbReference>
<dbReference type="PANTHER" id="PTHR30126">
    <property type="entry name" value="HTH-TYPE TRANSCRIPTIONAL REGULATOR"/>
    <property type="match status" value="1"/>
</dbReference>
<dbReference type="Proteomes" id="UP000595897">
    <property type="component" value="Chromosome"/>
</dbReference>
<evidence type="ECO:0000256" key="3">
    <source>
        <dbReference type="ARBA" id="ARBA00023125"/>
    </source>
</evidence>
<evidence type="ECO:0000313" key="7">
    <source>
        <dbReference type="Proteomes" id="UP000595897"/>
    </source>
</evidence>
<evidence type="ECO:0000256" key="4">
    <source>
        <dbReference type="ARBA" id="ARBA00023163"/>
    </source>
</evidence>
<dbReference type="Gene3D" id="3.40.190.10">
    <property type="entry name" value="Periplasmic binding protein-like II"/>
    <property type="match status" value="2"/>
</dbReference>
<evidence type="ECO:0000313" key="6">
    <source>
        <dbReference type="EMBL" id="BCN31348.1"/>
    </source>
</evidence>
<dbReference type="InterPro" id="IPR005119">
    <property type="entry name" value="LysR_subst-bd"/>
</dbReference>
<proteinExistence type="inferred from homology"/>
<dbReference type="KEGG" id="ahb:bsdtb5_26430"/>
<dbReference type="AlphaFoldDB" id="A0A7R7EM92"/>
<dbReference type="EMBL" id="AP024169">
    <property type="protein sequence ID" value="BCN31348.1"/>
    <property type="molecule type" value="Genomic_DNA"/>
</dbReference>
<evidence type="ECO:0000259" key="5">
    <source>
        <dbReference type="PROSITE" id="PS50931"/>
    </source>
</evidence>
<dbReference type="Pfam" id="PF03466">
    <property type="entry name" value="LysR_substrate"/>
    <property type="match status" value="1"/>
</dbReference>
<dbReference type="RefSeq" id="WP_271712475.1">
    <property type="nucleotide sequence ID" value="NZ_AP024169.1"/>
</dbReference>
<reference evidence="6 7" key="1">
    <citation type="submission" date="2020-11" db="EMBL/GenBank/DDBJ databases">
        <title>Draft genome sequencing of a Lachnospiraceae strain isolated from anoxic soil subjected to BSD treatment.</title>
        <authorList>
            <person name="Uek A."/>
            <person name="Tonouchi A."/>
        </authorList>
    </citation>
    <scope>NUCLEOTIDE SEQUENCE [LARGE SCALE GENOMIC DNA]</scope>
    <source>
        <strain evidence="6 7">TB5</strain>
    </source>
</reference>
<protein>
    <submittedName>
        <fullName evidence="6">LysR family transcriptional regulator</fullName>
    </submittedName>
</protein>
<dbReference type="SUPFAM" id="SSF53850">
    <property type="entry name" value="Periplasmic binding protein-like II"/>
    <property type="match status" value="1"/>
</dbReference>
<keyword evidence="4" id="KW-0804">Transcription</keyword>
<evidence type="ECO:0000256" key="2">
    <source>
        <dbReference type="ARBA" id="ARBA00023015"/>
    </source>
</evidence>
<dbReference type="Pfam" id="PF00126">
    <property type="entry name" value="HTH_1"/>
    <property type="match status" value="1"/>
</dbReference>
<evidence type="ECO:0000256" key="1">
    <source>
        <dbReference type="ARBA" id="ARBA00009437"/>
    </source>
</evidence>
<keyword evidence="3" id="KW-0238">DNA-binding</keyword>
<keyword evidence="2" id="KW-0805">Transcription regulation</keyword>
<accession>A0A7R7EM92</accession>
<organism evidence="6 7">
    <name type="scientific">Anaeromicropila herbilytica</name>
    <dbReference type="NCBI Taxonomy" id="2785025"/>
    <lineage>
        <taxon>Bacteria</taxon>
        <taxon>Bacillati</taxon>
        <taxon>Bacillota</taxon>
        <taxon>Clostridia</taxon>
        <taxon>Lachnospirales</taxon>
        <taxon>Lachnospiraceae</taxon>
        <taxon>Anaeromicropila</taxon>
    </lineage>
</organism>